<dbReference type="SUPFAM" id="SSF109905">
    <property type="entry name" value="Surp module (SWAP domain)"/>
    <property type="match status" value="1"/>
</dbReference>
<feature type="compositionally biased region" description="Basic and acidic residues" evidence="1">
    <location>
        <begin position="918"/>
        <end position="950"/>
    </location>
</feature>
<dbReference type="Pfam" id="PF07713">
    <property type="entry name" value="DUF1604"/>
    <property type="match status" value="1"/>
</dbReference>
<gene>
    <name evidence="4" type="ORF">CBR_g57132</name>
</gene>
<dbReference type="PANTHER" id="PTHR13384:SF19">
    <property type="entry name" value="G PATCH DOMAIN-CONTAINING PROTEIN 1"/>
    <property type="match status" value="1"/>
</dbReference>
<dbReference type="GO" id="GO:0003723">
    <property type="term" value="F:RNA binding"/>
    <property type="evidence" value="ECO:0007669"/>
    <property type="project" value="InterPro"/>
</dbReference>
<feature type="region of interest" description="Disordered" evidence="1">
    <location>
        <begin position="767"/>
        <end position="789"/>
    </location>
</feature>
<evidence type="ECO:0000313" key="4">
    <source>
        <dbReference type="EMBL" id="GBG92782.1"/>
    </source>
</evidence>
<dbReference type="STRING" id="69332.A0A388ME72"/>
<dbReference type="InterPro" id="IPR035967">
    <property type="entry name" value="SWAP/Surp_sf"/>
</dbReference>
<feature type="compositionally biased region" description="Basic residues" evidence="1">
    <location>
        <begin position="1244"/>
        <end position="1260"/>
    </location>
</feature>
<feature type="domain" description="G-patch" evidence="3">
    <location>
        <begin position="165"/>
        <end position="189"/>
    </location>
</feature>
<dbReference type="PANTHER" id="PTHR13384">
    <property type="entry name" value="G PATCH DOMAIN-CONTAINING PROTEIN 1"/>
    <property type="match status" value="1"/>
</dbReference>
<evidence type="ECO:0008006" key="6">
    <source>
        <dbReference type="Google" id="ProtNLM"/>
    </source>
</evidence>
<accession>A0A388ME72</accession>
<dbReference type="EMBL" id="BFEA01001134">
    <property type="protein sequence ID" value="GBG92782.1"/>
    <property type="molecule type" value="Genomic_DNA"/>
</dbReference>
<feature type="compositionally biased region" description="Basic and acidic residues" evidence="1">
    <location>
        <begin position="1192"/>
        <end position="1218"/>
    </location>
</feature>
<dbReference type="PROSITE" id="PS50128">
    <property type="entry name" value="SURP"/>
    <property type="match status" value="1"/>
</dbReference>
<feature type="compositionally biased region" description="Basic and acidic residues" evidence="1">
    <location>
        <begin position="780"/>
        <end position="789"/>
    </location>
</feature>
<sequence>MALEEEEEEEEDYLFFGTRLVEEDEVKGQQRKAAAAESAALTRKAPLWKEEVFDEQGRRRFHGAFTGGFSAGYHNSVGSKEGWVPTSFVSSRHKRAERREQSAVDYMDEDEREERKAQSLNAAQEFDTFGSTAAEFARRQAASEARRRPGVIPGPIPDEIVLPAAGGIGMELLRKMGWRHGRTVGPDGEVDATKFLEVAEKVMKMGRKDHPRMMEDLHGTRQICERSLGSTQTSVGVGDYRSRQECDDNPLEDAREKKRSNTTTSKFAMDRYEQQGFGDRGAGDAVAGVVQEERRKRGVGMEAPVGAAKGGVMEEVALDDGGDNDGMVSCRRSPRVLALVPKDDLFGLGFDCFKDAPDFRKARKARLANEREFGGAGLALSRSHHLGVPVPTTGLMGSGRKGASLLGTSGWRQGEGFGIGALEEPGIEDEDVYGQSGEYDFEIGGEEEDVREEEQHPIRGGSRGQNWNPLSRREGSQSKQLPQPFRASRKVISGFRLGGTVGGGPDVINGYPPPPSIPPDFQSIHRFPDGKLALPGGSGDDGASAAAPPEVVEPPADETVKKAVDTFAPLVAKIGQQLEDLARQKMTGKRTFGFLFGREGSKYYMRRLWEEREKVRESARRAKAAAMDSNRRAQILGEQPLKCEPASSKKPKKVAFMPSEQLKAVLPIAFSRGEEQDMNADSACKPFASDPVKQSKYEQFLRDRSAEKIGVAEMKATDDLKPSAPSFSVMAADDGPRVPDTSAQEEVKEFERVAQLLRHLPIPQAMDKPGVQIDGGYGTEKSEISDTRKSRFTSGGVEFPLGMPLQQQLMVLAARPAKLTPWREESVWRPAHLLCKRFNLLDPYPGNPCHHPPSRPKSRMDVLSGFEKLGASGEDVPRRPCGVPPVEDPQDAVEAAPIGSTPPIASREPHAVDSPPPPKHDDEELERRGKGVHGEREGEIPLPDDPDKFVERPFDLFKAIFSDEESDDEGMSADAHPSFSSHAGMATGSQGEEKSSVSIGAAQAAAFALNRLVAKDFLSSLGDEMGLKVPDPKPPPQRHYYVKPSPPGGMNTGRQAMSGKSGDAELRGQKPGRLKVESYSQTHEQEGPIPTKETVDCDRRGEDCGDVRIARDKEAGERETCQGKAKVGYEVDGMVVVGKMSPSSRFAEGEEDELATFKTVTGWEASSARTDAQVPRGSAREMECDTPLGVDQRLDKNRRLDGGHGGEEEKKRKASRESRQRRKEQGSATESSEGSDRSGWEERRRKKRHRREINKRGKKERRGDRSLRTREGERERRKQQRATSPSEEKGRRKKKSEEEKNRKKKRRRRRRKHRRSDDDGKRRKNVTRDDRKRRKQHKQRGRPSSPSSSASSSSSYSSSSDAESSTDSSDD</sequence>
<feature type="region of interest" description="Disordered" evidence="1">
    <location>
        <begin position="870"/>
        <end position="950"/>
    </location>
</feature>
<feature type="compositionally biased region" description="Low complexity" evidence="1">
    <location>
        <begin position="1342"/>
        <end position="1371"/>
    </location>
</feature>
<dbReference type="InterPro" id="IPR011666">
    <property type="entry name" value="DUF1604"/>
</dbReference>
<feature type="domain" description="SURP motif" evidence="2">
    <location>
        <begin position="563"/>
        <end position="605"/>
    </location>
</feature>
<feature type="compositionally biased region" description="Low complexity" evidence="1">
    <location>
        <begin position="541"/>
        <end position="551"/>
    </location>
</feature>
<feature type="compositionally biased region" description="Basic and acidic residues" evidence="1">
    <location>
        <begin position="1234"/>
        <end position="1243"/>
    </location>
</feature>
<feature type="compositionally biased region" description="Basic and acidic residues" evidence="1">
    <location>
        <begin position="1286"/>
        <end position="1301"/>
    </location>
</feature>
<reference evidence="4 5" key="1">
    <citation type="journal article" date="2018" name="Cell">
        <title>The Chara Genome: Secondary Complexity and Implications for Plant Terrestrialization.</title>
        <authorList>
            <person name="Nishiyama T."/>
            <person name="Sakayama H."/>
            <person name="Vries J.D."/>
            <person name="Buschmann H."/>
            <person name="Saint-Marcoux D."/>
            <person name="Ullrich K.K."/>
            <person name="Haas F.B."/>
            <person name="Vanderstraeten L."/>
            <person name="Becker D."/>
            <person name="Lang D."/>
            <person name="Vosolsobe S."/>
            <person name="Rombauts S."/>
            <person name="Wilhelmsson P.K.I."/>
            <person name="Janitza P."/>
            <person name="Kern R."/>
            <person name="Heyl A."/>
            <person name="Rumpler F."/>
            <person name="Villalobos L.I.A.C."/>
            <person name="Clay J.M."/>
            <person name="Skokan R."/>
            <person name="Toyoda A."/>
            <person name="Suzuki Y."/>
            <person name="Kagoshima H."/>
            <person name="Schijlen E."/>
            <person name="Tajeshwar N."/>
            <person name="Catarino B."/>
            <person name="Hetherington A.J."/>
            <person name="Saltykova A."/>
            <person name="Bonnot C."/>
            <person name="Breuninger H."/>
            <person name="Symeonidi A."/>
            <person name="Radhakrishnan G.V."/>
            <person name="Van Nieuwerburgh F."/>
            <person name="Deforce D."/>
            <person name="Chang C."/>
            <person name="Karol K.G."/>
            <person name="Hedrich R."/>
            <person name="Ulvskov P."/>
            <person name="Glockner G."/>
            <person name="Delwiche C.F."/>
            <person name="Petrasek J."/>
            <person name="Van de Peer Y."/>
            <person name="Friml J."/>
            <person name="Beilby M."/>
            <person name="Dolan L."/>
            <person name="Kohara Y."/>
            <person name="Sugano S."/>
            <person name="Fujiyama A."/>
            <person name="Delaux P.-M."/>
            <person name="Quint M."/>
            <person name="TheiBen G."/>
            <person name="Hagemann M."/>
            <person name="Harholt J."/>
            <person name="Dunand C."/>
            <person name="Zachgo S."/>
            <person name="Langdale J."/>
            <person name="Maumus F."/>
            <person name="Straeten D.V.D."/>
            <person name="Gould S.B."/>
            <person name="Rensing S.A."/>
        </authorList>
    </citation>
    <scope>NUCLEOTIDE SEQUENCE [LARGE SCALE GENOMIC DNA]</scope>
    <source>
        <strain evidence="4 5">S276</strain>
    </source>
</reference>
<name>A0A388ME72_CHABU</name>
<dbReference type="GO" id="GO:0005634">
    <property type="term" value="C:nucleus"/>
    <property type="evidence" value="ECO:0007669"/>
    <property type="project" value="TreeGrafter"/>
</dbReference>
<dbReference type="PROSITE" id="PS50174">
    <property type="entry name" value="G_PATCH"/>
    <property type="match status" value="1"/>
</dbReference>
<dbReference type="GO" id="GO:0006397">
    <property type="term" value="P:mRNA processing"/>
    <property type="evidence" value="ECO:0007669"/>
    <property type="project" value="InterPro"/>
</dbReference>
<feature type="compositionally biased region" description="Basic residues" evidence="1">
    <location>
        <begin position="1331"/>
        <end position="1341"/>
    </location>
</feature>
<feature type="compositionally biased region" description="Basic and acidic residues" evidence="1">
    <location>
        <begin position="240"/>
        <end position="256"/>
    </location>
</feature>
<dbReference type="OMA" id="SYSAPYK"/>
<protein>
    <recommendedName>
        <fullName evidence="6">G-patch domain-containing protein</fullName>
    </recommendedName>
</protein>
<feature type="region of interest" description="Disordered" evidence="1">
    <location>
        <begin position="503"/>
        <end position="551"/>
    </location>
</feature>
<feature type="region of interest" description="Disordered" evidence="1">
    <location>
        <begin position="90"/>
        <end position="118"/>
    </location>
</feature>
<feature type="region of interest" description="Disordered" evidence="1">
    <location>
        <begin position="962"/>
        <end position="996"/>
    </location>
</feature>
<feature type="region of interest" description="Disordered" evidence="1">
    <location>
        <begin position="1158"/>
        <end position="1371"/>
    </location>
</feature>
<dbReference type="Proteomes" id="UP000265515">
    <property type="component" value="Unassembled WGS sequence"/>
</dbReference>
<comment type="caution">
    <text evidence="4">The sequence shown here is derived from an EMBL/GenBank/DDBJ whole genome shotgun (WGS) entry which is preliminary data.</text>
</comment>
<dbReference type="InterPro" id="IPR000467">
    <property type="entry name" value="G_patch_dom"/>
</dbReference>
<feature type="region of interest" description="Disordered" evidence="1">
    <location>
        <begin position="448"/>
        <end position="487"/>
    </location>
</feature>
<evidence type="ECO:0000313" key="5">
    <source>
        <dbReference type="Proteomes" id="UP000265515"/>
    </source>
</evidence>
<dbReference type="Pfam" id="PF01805">
    <property type="entry name" value="Surp"/>
    <property type="match status" value="1"/>
</dbReference>
<feature type="compositionally biased region" description="Basic and acidic residues" evidence="1">
    <location>
        <begin position="1315"/>
        <end position="1330"/>
    </location>
</feature>
<feature type="region of interest" description="Disordered" evidence="1">
    <location>
        <begin position="227"/>
        <end position="266"/>
    </location>
</feature>
<dbReference type="Gene3D" id="1.10.10.790">
    <property type="entry name" value="Surp module"/>
    <property type="match status" value="1"/>
</dbReference>
<keyword evidence="5" id="KW-1185">Reference proteome</keyword>
<feature type="compositionally biased region" description="Basic and acidic residues" evidence="1">
    <location>
        <begin position="1261"/>
        <end position="1276"/>
    </location>
</feature>
<feature type="compositionally biased region" description="Acidic residues" evidence="1">
    <location>
        <begin position="962"/>
        <end position="971"/>
    </location>
</feature>
<evidence type="ECO:0000259" key="2">
    <source>
        <dbReference type="PROSITE" id="PS50128"/>
    </source>
</evidence>
<feature type="compositionally biased region" description="Basic residues" evidence="1">
    <location>
        <begin position="1302"/>
        <end position="1314"/>
    </location>
</feature>
<dbReference type="InterPro" id="IPR000061">
    <property type="entry name" value="Surp"/>
</dbReference>
<evidence type="ECO:0000256" key="1">
    <source>
        <dbReference type="SAM" id="MobiDB-lite"/>
    </source>
</evidence>
<feature type="region of interest" description="Disordered" evidence="1">
    <location>
        <begin position="1026"/>
        <end position="1100"/>
    </location>
</feature>
<feature type="region of interest" description="Disordered" evidence="1">
    <location>
        <begin position="137"/>
        <end position="156"/>
    </location>
</feature>
<organism evidence="4 5">
    <name type="scientific">Chara braunii</name>
    <name type="common">Braun's stonewort</name>
    <dbReference type="NCBI Taxonomy" id="69332"/>
    <lineage>
        <taxon>Eukaryota</taxon>
        <taxon>Viridiplantae</taxon>
        <taxon>Streptophyta</taxon>
        <taxon>Charophyceae</taxon>
        <taxon>Charales</taxon>
        <taxon>Characeae</taxon>
        <taxon>Chara</taxon>
    </lineage>
</organism>
<proteinExistence type="predicted"/>
<evidence type="ECO:0000259" key="3">
    <source>
        <dbReference type="PROSITE" id="PS50174"/>
    </source>
</evidence>
<dbReference type="OrthoDB" id="20507at2759"/>
<dbReference type="Gramene" id="GBG92782">
    <property type="protein sequence ID" value="GBG92782"/>
    <property type="gene ID" value="CBR_g57132"/>
</dbReference>